<evidence type="ECO:0000256" key="6">
    <source>
        <dbReference type="ARBA" id="ARBA00023157"/>
    </source>
</evidence>
<reference evidence="11" key="1">
    <citation type="submission" date="2025-08" db="UniProtKB">
        <authorList>
            <consortium name="RefSeq"/>
        </authorList>
    </citation>
    <scope>IDENTIFICATION</scope>
    <source>
        <tissue evidence="11">Young leaves</tissue>
    </source>
</reference>
<dbReference type="InterPro" id="IPR021109">
    <property type="entry name" value="Peptidase_aspartic_dom_sf"/>
</dbReference>
<dbReference type="InterPro" id="IPR033873">
    <property type="entry name" value="CND41-like"/>
</dbReference>
<evidence type="ECO:0000259" key="9">
    <source>
        <dbReference type="PROSITE" id="PS51767"/>
    </source>
</evidence>
<dbReference type="CDD" id="cd05472">
    <property type="entry name" value="cnd41_like"/>
    <property type="match status" value="1"/>
</dbReference>
<evidence type="ECO:0000256" key="8">
    <source>
        <dbReference type="RuleBase" id="RU000454"/>
    </source>
</evidence>
<name>A0A8B8ZRW6_PHODC</name>
<dbReference type="InterPro" id="IPR032861">
    <property type="entry name" value="TAXi_N"/>
</dbReference>
<dbReference type="AlphaFoldDB" id="A0A8B8ZRW6"/>
<dbReference type="PANTHER" id="PTHR13683:SF750">
    <property type="entry name" value="ASPARTYL PROTEASE AED1"/>
    <property type="match status" value="1"/>
</dbReference>
<feature type="active site" evidence="7">
    <location>
        <position position="219"/>
    </location>
</feature>
<accession>A0A8B8ZRW6</accession>
<evidence type="ECO:0000256" key="4">
    <source>
        <dbReference type="ARBA" id="ARBA00022750"/>
    </source>
</evidence>
<evidence type="ECO:0000256" key="1">
    <source>
        <dbReference type="ARBA" id="ARBA00007447"/>
    </source>
</evidence>
<evidence type="ECO:0000256" key="7">
    <source>
        <dbReference type="PIRSR" id="PIRSR601461-1"/>
    </source>
</evidence>
<comment type="similarity">
    <text evidence="1 8">Belongs to the peptidase A1 family.</text>
</comment>
<dbReference type="GO" id="GO:0006508">
    <property type="term" value="P:proteolysis"/>
    <property type="evidence" value="ECO:0007669"/>
    <property type="project" value="UniProtKB-KW"/>
</dbReference>
<evidence type="ECO:0000256" key="2">
    <source>
        <dbReference type="ARBA" id="ARBA00022670"/>
    </source>
</evidence>
<keyword evidence="4 8" id="KW-0064">Aspartyl protease</keyword>
<gene>
    <name evidence="11" type="primary">LOC120107029</name>
</gene>
<organism evidence="10 11">
    <name type="scientific">Phoenix dactylifera</name>
    <name type="common">Date palm</name>
    <dbReference type="NCBI Taxonomy" id="42345"/>
    <lineage>
        <taxon>Eukaryota</taxon>
        <taxon>Viridiplantae</taxon>
        <taxon>Streptophyta</taxon>
        <taxon>Embryophyta</taxon>
        <taxon>Tracheophyta</taxon>
        <taxon>Spermatophyta</taxon>
        <taxon>Magnoliopsida</taxon>
        <taxon>Liliopsida</taxon>
        <taxon>Arecaceae</taxon>
        <taxon>Coryphoideae</taxon>
        <taxon>Phoeniceae</taxon>
        <taxon>Phoenix</taxon>
    </lineage>
</organism>
<proteinExistence type="inferred from homology"/>
<dbReference type="InterPro" id="IPR001969">
    <property type="entry name" value="Aspartic_peptidase_AS"/>
</dbReference>
<dbReference type="Pfam" id="PF14543">
    <property type="entry name" value="TAXi_N"/>
    <property type="match status" value="1"/>
</dbReference>
<dbReference type="RefSeq" id="XP_038976107.1">
    <property type="nucleotide sequence ID" value="XM_039120179.1"/>
</dbReference>
<dbReference type="InterPro" id="IPR001461">
    <property type="entry name" value="Aspartic_peptidase_A1"/>
</dbReference>
<keyword evidence="3" id="KW-0732">Signal</keyword>
<dbReference type="SUPFAM" id="SSF50630">
    <property type="entry name" value="Acid proteases"/>
    <property type="match status" value="2"/>
</dbReference>
<evidence type="ECO:0000256" key="3">
    <source>
        <dbReference type="ARBA" id="ARBA00022729"/>
    </source>
</evidence>
<protein>
    <submittedName>
        <fullName evidence="11">Aspartyl protease family protein At5g10770-like</fullName>
    </submittedName>
</protein>
<feature type="domain" description="Peptidase A1" evidence="9">
    <location>
        <begin position="1"/>
        <end position="96"/>
    </location>
</feature>
<evidence type="ECO:0000256" key="5">
    <source>
        <dbReference type="ARBA" id="ARBA00022801"/>
    </source>
</evidence>
<dbReference type="GO" id="GO:0004190">
    <property type="term" value="F:aspartic-type endopeptidase activity"/>
    <property type="evidence" value="ECO:0007669"/>
    <property type="project" value="UniProtKB-KW"/>
</dbReference>
<dbReference type="PANTHER" id="PTHR13683">
    <property type="entry name" value="ASPARTYL PROTEASES"/>
    <property type="match status" value="1"/>
</dbReference>
<evidence type="ECO:0000313" key="10">
    <source>
        <dbReference type="Proteomes" id="UP000228380"/>
    </source>
</evidence>
<keyword evidence="6" id="KW-1015">Disulfide bond</keyword>
<dbReference type="InterPro" id="IPR033121">
    <property type="entry name" value="PEPTIDASE_A1"/>
</dbReference>
<dbReference type="PROSITE" id="PS00141">
    <property type="entry name" value="ASP_PROTEASE"/>
    <property type="match status" value="1"/>
</dbReference>
<dbReference type="OrthoDB" id="2747330at2759"/>
<dbReference type="Gene3D" id="2.40.70.10">
    <property type="entry name" value="Acid Proteases"/>
    <property type="match status" value="3"/>
</dbReference>
<dbReference type="KEGG" id="pda:120107029"/>
<dbReference type="GeneID" id="120107029"/>
<evidence type="ECO:0000313" key="11">
    <source>
        <dbReference type="RefSeq" id="XP_038976107.1"/>
    </source>
</evidence>
<keyword evidence="10" id="KW-1185">Reference proteome</keyword>
<dbReference type="InterPro" id="IPR032799">
    <property type="entry name" value="TAXi_C"/>
</dbReference>
<dbReference type="FunFam" id="2.40.70.10:FF:000013">
    <property type="entry name" value="Aspartyl protease AED1"/>
    <property type="match status" value="1"/>
</dbReference>
<feature type="active site" evidence="7">
    <location>
        <position position="416"/>
    </location>
</feature>
<feature type="domain" description="Peptidase A1" evidence="9">
    <location>
        <begin position="201"/>
        <end position="533"/>
    </location>
</feature>
<dbReference type="PRINTS" id="PR00792">
    <property type="entry name" value="PEPSIN"/>
</dbReference>
<dbReference type="Pfam" id="PF14541">
    <property type="entry name" value="TAXi_C"/>
    <property type="match status" value="2"/>
</dbReference>
<dbReference type="PROSITE" id="PS51767">
    <property type="entry name" value="PEPTIDASE_A1"/>
    <property type="match status" value="2"/>
</dbReference>
<sequence>MQHVDSIRQWPRLRYWTPATTSLGIAELECLRYALQFSAGVTFNVDASGILLFASPSQGCLAFASVDEDGLSIVGNMQQRTFDVVYDVAREMIGFDELLHANHRLHVLQIIRCLLSIEPSGVSAQTLAASSGNKLTVVHRHGPCSPIINTRQKLNHRQILHRDQARVISLHNRISAASRKDKSTGITVPDHVGISFSTSDYIVTVGFGTPKKSFSVIFDTGSDISWIQCRPCAGGCYSQNETLFDPSQSSTYANISCSSAVCLSFGSACDASSTCIYAVRYGDNSSTVGFLAQETLTLTPSNVLTNFEFGCGEKNKGLFGSVAGLVGLGRGEVSLASQAAQEYGGVFSYCLPPRVSSTGYLTLGASGPAPNVRFTPMLTNPAKPSFYYVELIGLSVGGKNLPIPPSTFTDTGTIIDSGTVITYLPSSGYSALRDEFRRQMANYSMAPPLPMLDTCYNFTGVGSISLPSVGLRFSGGVTLDVDPSGILYPASISQACLAFSGNSDPSSISIIGNTVQRTYDIVYDVARGMIGFGAGGCS</sequence>
<keyword evidence="5 8" id="KW-0378">Hydrolase</keyword>
<keyword evidence="2 8" id="KW-0645">Protease</keyword>
<dbReference type="Proteomes" id="UP000228380">
    <property type="component" value="Unplaced"/>
</dbReference>
<dbReference type="FunFam" id="2.40.70.10:FF:000021">
    <property type="entry name" value="Aspartyl protease AED1"/>
    <property type="match status" value="1"/>
</dbReference>